<keyword evidence="4" id="KW-0677">Repeat</keyword>
<proteinExistence type="predicted"/>
<protein>
    <recommendedName>
        <fullName evidence="8">Leucine-rich repeat-containing N-terminal plant-type domain-containing protein</fullName>
    </recommendedName>
</protein>
<feature type="transmembrane region" description="Helical" evidence="7">
    <location>
        <begin position="62"/>
        <end position="83"/>
    </location>
</feature>
<evidence type="ECO:0000256" key="6">
    <source>
        <dbReference type="ARBA" id="ARBA00023136"/>
    </source>
</evidence>
<evidence type="ECO:0000256" key="3">
    <source>
        <dbReference type="ARBA" id="ARBA00022692"/>
    </source>
</evidence>
<dbReference type="PANTHER" id="PTHR27008">
    <property type="entry name" value="OS04G0122200 PROTEIN"/>
    <property type="match status" value="1"/>
</dbReference>
<dbReference type="Gene3D" id="3.80.10.10">
    <property type="entry name" value="Ribonuclease Inhibitor"/>
    <property type="match status" value="1"/>
</dbReference>
<dbReference type="GO" id="GO:0016020">
    <property type="term" value="C:membrane"/>
    <property type="evidence" value="ECO:0007669"/>
    <property type="project" value="UniProtKB-SubCell"/>
</dbReference>
<evidence type="ECO:0000313" key="9">
    <source>
        <dbReference type="EnsemblPlants" id="QL04p015218:mrna"/>
    </source>
</evidence>
<reference evidence="9" key="2">
    <citation type="submission" date="2021-01" db="UniProtKB">
        <authorList>
            <consortium name="EnsemblPlants"/>
        </authorList>
    </citation>
    <scope>IDENTIFICATION</scope>
</reference>
<keyword evidence="2" id="KW-0433">Leucine-rich repeat</keyword>
<dbReference type="AlphaFoldDB" id="A0A7N2LE72"/>
<dbReference type="Proteomes" id="UP000594261">
    <property type="component" value="Chromosome 4"/>
</dbReference>
<reference evidence="9 10" key="1">
    <citation type="journal article" date="2016" name="G3 (Bethesda)">
        <title>First Draft Assembly and Annotation of the Genome of a California Endemic Oak Quercus lobata Nee (Fagaceae).</title>
        <authorList>
            <person name="Sork V.L."/>
            <person name="Fitz-Gibbon S.T."/>
            <person name="Puiu D."/>
            <person name="Crepeau M."/>
            <person name="Gugger P.F."/>
            <person name="Sherman R."/>
            <person name="Stevens K."/>
            <person name="Langley C.H."/>
            <person name="Pellegrini M."/>
            <person name="Salzberg S.L."/>
        </authorList>
    </citation>
    <scope>NUCLEOTIDE SEQUENCE [LARGE SCALE GENOMIC DNA]</scope>
    <source>
        <strain evidence="9 10">cv. SW786</strain>
    </source>
</reference>
<keyword evidence="3 7" id="KW-0812">Transmembrane</keyword>
<keyword evidence="5 7" id="KW-1133">Transmembrane helix</keyword>
<accession>A0A7N2LE72</accession>
<feature type="domain" description="Leucine-rich repeat-containing N-terminal plant-type" evidence="8">
    <location>
        <begin position="88"/>
        <end position="125"/>
    </location>
</feature>
<evidence type="ECO:0000256" key="5">
    <source>
        <dbReference type="ARBA" id="ARBA00022989"/>
    </source>
</evidence>
<evidence type="ECO:0000256" key="4">
    <source>
        <dbReference type="ARBA" id="ARBA00022737"/>
    </source>
</evidence>
<sequence>MKEKKRLAIEIFMGKMQQHQTQNVLTKRHPIVPLSKKQKKEFVPSYVTVDGALPLEFSSTILIFYMHAFTLLLWCGLLVNSVVGGNNKTDRLALLEFKAKITDDPLQVMSSWNDSIHFCQWQGVTYACRHQRVITLNLRSSKLTSESGKCSSVDYQGQDFKALVYEFMTNGNVDEWLHPISRTNEVLEKQKNLNLLQRLNIAIGCFLRYG</sequence>
<dbReference type="Pfam" id="PF08263">
    <property type="entry name" value="LRRNT_2"/>
    <property type="match status" value="1"/>
</dbReference>
<evidence type="ECO:0000259" key="8">
    <source>
        <dbReference type="Pfam" id="PF08263"/>
    </source>
</evidence>
<organism evidence="9 10">
    <name type="scientific">Quercus lobata</name>
    <name type="common">Valley oak</name>
    <dbReference type="NCBI Taxonomy" id="97700"/>
    <lineage>
        <taxon>Eukaryota</taxon>
        <taxon>Viridiplantae</taxon>
        <taxon>Streptophyta</taxon>
        <taxon>Embryophyta</taxon>
        <taxon>Tracheophyta</taxon>
        <taxon>Spermatophyta</taxon>
        <taxon>Magnoliopsida</taxon>
        <taxon>eudicotyledons</taxon>
        <taxon>Gunneridae</taxon>
        <taxon>Pentapetalae</taxon>
        <taxon>rosids</taxon>
        <taxon>fabids</taxon>
        <taxon>Fagales</taxon>
        <taxon>Fagaceae</taxon>
        <taxon>Quercus</taxon>
    </lineage>
</organism>
<evidence type="ECO:0000256" key="7">
    <source>
        <dbReference type="SAM" id="Phobius"/>
    </source>
</evidence>
<evidence type="ECO:0000256" key="2">
    <source>
        <dbReference type="ARBA" id="ARBA00022614"/>
    </source>
</evidence>
<name>A0A7N2LE72_QUELO</name>
<dbReference type="PANTHER" id="PTHR27008:SF499">
    <property type="entry name" value="OS06G0581500 PROTEIN"/>
    <property type="match status" value="1"/>
</dbReference>
<dbReference type="InterPro" id="IPR051809">
    <property type="entry name" value="Plant_receptor-like_S/T_kinase"/>
</dbReference>
<dbReference type="InterPro" id="IPR032675">
    <property type="entry name" value="LRR_dom_sf"/>
</dbReference>
<dbReference type="InParanoid" id="A0A7N2LE72"/>
<dbReference type="InterPro" id="IPR013210">
    <property type="entry name" value="LRR_N_plant-typ"/>
</dbReference>
<keyword evidence="10" id="KW-1185">Reference proteome</keyword>
<evidence type="ECO:0000313" key="10">
    <source>
        <dbReference type="Proteomes" id="UP000594261"/>
    </source>
</evidence>
<evidence type="ECO:0000256" key="1">
    <source>
        <dbReference type="ARBA" id="ARBA00004370"/>
    </source>
</evidence>
<dbReference type="EMBL" id="LRBV02000004">
    <property type="status" value="NOT_ANNOTATED_CDS"/>
    <property type="molecule type" value="Genomic_DNA"/>
</dbReference>
<dbReference type="EnsemblPlants" id="QL04p015218:mrna">
    <property type="protein sequence ID" value="QL04p015218:mrna"/>
    <property type="gene ID" value="QL04p015218"/>
</dbReference>
<keyword evidence="6 7" id="KW-0472">Membrane</keyword>
<dbReference type="Gramene" id="QL04p015218:mrna">
    <property type="protein sequence ID" value="QL04p015218:mrna"/>
    <property type="gene ID" value="QL04p015218"/>
</dbReference>
<comment type="subcellular location">
    <subcellularLocation>
        <location evidence="1">Membrane</location>
    </subcellularLocation>
</comment>